<sequence length="252" mass="26527">MCKVSLPAVFHLSVVNGVLGLALLVAGIVAATYKIPDTCSQPSGTSTYGYDFANCVATRDSVNSFLRSIALWGTLPAAVPIVFCLLGVFAAKKRNKTATGVLLAFLIVGIITSLIGVAIPLTGAAVASSFCGEATLSCAAAAVARVLCTDDSSRYQIWQKQDSDFCGRYVGSLWAIVALNVVLVIFQTTFSIIVCVICCNPGEWDEGIPTTHRGPSIAIQGQLQTAERVQESQQDMSDLATDLPVAYPAEKA</sequence>
<dbReference type="Proteomes" id="UP000011087">
    <property type="component" value="Unassembled WGS sequence"/>
</dbReference>
<evidence type="ECO:0000256" key="1">
    <source>
        <dbReference type="SAM" id="Phobius"/>
    </source>
</evidence>
<organism evidence="2">
    <name type="scientific">Guillardia theta (strain CCMP2712)</name>
    <name type="common">Cryptophyte</name>
    <dbReference type="NCBI Taxonomy" id="905079"/>
    <lineage>
        <taxon>Eukaryota</taxon>
        <taxon>Cryptophyceae</taxon>
        <taxon>Pyrenomonadales</taxon>
        <taxon>Geminigeraceae</taxon>
        <taxon>Guillardia</taxon>
    </lineage>
</organism>
<dbReference type="HOGENOM" id="CLU_1104493_0_0_1"/>
<accession>L1IH44</accession>
<name>L1IH44_GUITC</name>
<evidence type="ECO:0000313" key="4">
    <source>
        <dbReference type="Proteomes" id="UP000011087"/>
    </source>
</evidence>
<dbReference type="GeneID" id="17291997"/>
<feature type="transmembrane region" description="Helical" evidence="1">
    <location>
        <begin position="12"/>
        <end position="33"/>
    </location>
</feature>
<dbReference type="PaxDb" id="55529-EKX35239"/>
<feature type="transmembrane region" description="Helical" evidence="1">
    <location>
        <begin position="169"/>
        <end position="190"/>
    </location>
</feature>
<evidence type="ECO:0000313" key="2">
    <source>
        <dbReference type="EMBL" id="EKX35239.1"/>
    </source>
</evidence>
<feature type="transmembrane region" description="Helical" evidence="1">
    <location>
        <begin position="69"/>
        <end position="89"/>
    </location>
</feature>
<reference evidence="4" key="2">
    <citation type="submission" date="2012-11" db="EMBL/GenBank/DDBJ databases">
        <authorList>
            <person name="Kuo A."/>
            <person name="Curtis B.A."/>
            <person name="Tanifuji G."/>
            <person name="Burki F."/>
            <person name="Gruber A."/>
            <person name="Irimia M."/>
            <person name="Maruyama S."/>
            <person name="Arias M.C."/>
            <person name="Ball S.G."/>
            <person name="Gile G.H."/>
            <person name="Hirakawa Y."/>
            <person name="Hopkins J.F."/>
            <person name="Rensing S.A."/>
            <person name="Schmutz J."/>
            <person name="Symeonidi A."/>
            <person name="Elias M."/>
            <person name="Eveleigh R.J."/>
            <person name="Herman E.K."/>
            <person name="Klute M.J."/>
            <person name="Nakayama T."/>
            <person name="Obornik M."/>
            <person name="Reyes-Prieto A."/>
            <person name="Armbrust E.V."/>
            <person name="Aves S.J."/>
            <person name="Beiko R.G."/>
            <person name="Coutinho P."/>
            <person name="Dacks J.B."/>
            <person name="Durnford D.G."/>
            <person name="Fast N.M."/>
            <person name="Green B.R."/>
            <person name="Grisdale C."/>
            <person name="Hempe F."/>
            <person name="Henrissat B."/>
            <person name="Hoppner M.P."/>
            <person name="Ishida K.-I."/>
            <person name="Kim E."/>
            <person name="Koreny L."/>
            <person name="Kroth P.G."/>
            <person name="Liu Y."/>
            <person name="Malik S.-B."/>
            <person name="Maier U.G."/>
            <person name="McRose D."/>
            <person name="Mock T."/>
            <person name="Neilson J.A."/>
            <person name="Onodera N.T."/>
            <person name="Poole A.M."/>
            <person name="Pritham E.J."/>
            <person name="Richards T.A."/>
            <person name="Rocap G."/>
            <person name="Roy S.W."/>
            <person name="Sarai C."/>
            <person name="Schaack S."/>
            <person name="Shirato S."/>
            <person name="Slamovits C.H."/>
            <person name="Spencer D.F."/>
            <person name="Suzuki S."/>
            <person name="Worden A.Z."/>
            <person name="Zauner S."/>
            <person name="Barry K."/>
            <person name="Bell C."/>
            <person name="Bharti A.K."/>
            <person name="Crow J.A."/>
            <person name="Grimwood J."/>
            <person name="Kramer R."/>
            <person name="Lindquist E."/>
            <person name="Lucas S."/>
            <person name="Salamov A."/>
            <person name="McFadden G.I."/>
            <person name="Lane C.E."/>
            <person name="Keeling P.J."/>
            <person name="Gray M.W."/>
            <person name="Grigoriev I.V."/>
            <person name="Archibald J.M."/>
        </authorList>
    </citation>
    <scope>NUCLEOTIDE SEQUENCE</scope>
    <source>
        <strain evidence="4">CCMP2712</strain>
    </source>
</reference>
<gene>
    <name evidence="2" type="ORF">GUITHDRAFT_146648</name>
</gene>
<keyword evidence="1" id="KW-0472">Membrane</keyword>
<dbReference type="EnsemblProtists" id="EKX35239">
    <property type="protein sequence ID" value="EKX35239"/>
    <property type="gene ID" value="GUITHDRAFT_146648"/>
</dbReference>
<reference evidence="2 4" key="1">
    <citation type="journal article" date="2012" name="Nature">
        <title>Algal genomes reveal evolutionary mosaicism and the fate of nucleomorphs.</title>
        <authorList>
            <consortium name="DOE Joint Genome Institute"/>
            <person name="Curtis B.A."/>
            <person name="Tanifuji G."/>
            <person name="Burki F."/>
            <person name="Gruber A."/>
            <person name="Irimia M."/>
            <person name="Maruyama S."/>
            <person name="Arias M.C."/>
            <person name="Ball S.G."/>
            <person name="Gile G.H."/>
            <person name="Hirakawa Y."/>
            <person name="Hopkins J.F."/>
            <person name="Kuo A."/>
            <person name="Rensing S.A."/>
            <person name="Schmutz J."/>
            <person name="Symeonidi A."/>
            <person name="Elias M."/>
            <person name="Eveleigh R.J."/>
            <person name="Herman E.K."/>
            <person name="Klute M.J."/>
            <person name="Nakayama T."/>
            <person name="Obornik M."/>
            <person name="Reyes-Prieto A."/>
            <person name="Armbrust E.V."/>
            <person name="Aves S.J."/>
            <person name="Beiko R.G."/>
            <person name="Coutinho P."/>
            <person name="Dacks J.B."/>
            <person name="Durnford D.G."/>
            <person name="Fast N.M."/>
            <person name="Green B.R."/>
            <person name="Grisdale C.J."/>
            <person name="Hempel F."/>
            <person name="Henrissat B."/>
            <person name="Hoppner M.P."/>
            <person name="Ishida K."/>
            <person name="Kim E."/>
            <person name="Koreny L."/>
            <person name="Kroth P.G."/>
            <person name="Liu Y."/>
            <person name="Malik S.B."/>
            <person name="Maier U.G."/>
            <person name="McRose D."/>
            <person name="Mock T."/>
            <person name="Neilson J.A."/>
            <person name="Onodera N.T."/>
            <person name="Poole A.M."/>
            <person name="Pritham E.J."/>
            <person name="Richards T.A."/>
            <person name="Rocap G."/>
            <person name="Roy S.W."/>
            <person name="Sarai C."/>
            <person name="Schaack S."/>
            <person name="Shirato S."/>
            <person name="Slamovits C.H."/>
            <person name="Spencer D.F."/>
            <person name="Suzuki S."/>
            <person name="Worden A.Z."/>
            <person name="Zauner S."/>
            <person name="Barry K."/>
            <person name="Bell C."/>
            <person name="Bharti A.K."/>
            <person name="Crow J.A."/>
            <person name="Grimwood J."/>
            <person name="Kramer R."/>
            <person name="Lindquist E."/>
            <person name="Lucas S."/>
            <person name="Salamov A."/>
            <person name="McFadden G.I."/>
            <person name="Lane C.E."/>
            <person name="Keeling P.J."/>
            <person name="Gray M.W."/>
            <person name="Grigoriev I.V."/>
            <person name="Archibald J.M."/>
        </authorList>
    </citation>
    <scope>NUCLEOTIDE SEQUENCE</scope>
    <source>
        <strain evidence="2 4">CCMP2712</strain>
    </source>
</reference>
<dbReference type="AlphaFoldDB" id="L1IH44"/>
<dbReference type="RefSeq" id="XP_005822219.1">
    <property type="nucleotide sequence ID" value="XM_005822162.1"/>
</dbReference>
<reference evidence="3" key="3">
    <citation type="submission" date="2016-03" db="UniProtKB">
        <authorList>
            <consortium name="EnsemblProtists"/>
        </authorList>
    </citation>
    <scope>IDENTIFICATION</scope>
</reference>
<feature type="transmembrane region" description="Helical" evidence="1">
    <location>
        <begin position="101"/>
        <end position="119"/>
    </location>
</feature>
<dbReference type="EMBL" id="JH993094">
    <property type="protein sequence ID" value="EKX35239.1"/>
    <property type="molecule type" value="Genomic_DNA"/>
</dbReference>
<evidence type="ECO:0000313" key="3">
    <source>
        <dbReference type="EnsemblProtists" id="EKX35239"/>
    </source>
</evidence>
<dbReference type="KEGG" id="gtt:GUITHDRAFT_146648"/>
<protein>
    <submittedName>
        <fullName evidence="2 3">Uncharacterized protein</fullName>
    </submittedName>
</protein>
<keyword evidence="1" id="KW-0812">Transmembrane</keyword>
<proteinExistence type="predicted"/>
<keyword evidence="1" id="KW-1133">Transmembrane helix</keyword>
<keyword evidence="4" id="KW-1185">Reference proteome</keyword>